<evidence type="ECO:0000313" key="3">
    <source>
        <dbReference type="Proteomes" id="UP000254712"/>
    </source>
</evidence>
<evidence type="ECO:0000256" key="1">
    <source>
        <dbReference type="SAM" id="MobiDB-lite"/>
    </source>
</evidence>
<organism evidence="2 3">
    <name type="scientific">Salmonella enterica I</name>
    <dbReference type="NCBI Taxonomy" id="59201"/>
    <lineage>
        <taxon>Bacteria</taxon>
        <taxon>Pseudomonadati</taxon>
        <taxon>Pseudomonadota</taxon>
        <taxon>Gammaproteobacteria</taxon>
        <taxon>Enterobacterales</taxon>
        <taxon>Enterobacteriaceae</taxon>
        <taxon>Salmonella</taxon>
    </lineage>
</organism>
<sequence>MRPSLRRAPPPQNKPRAIRRRIFRCRRFLQRRRRDNRLWSLTVSSAWKCRASLNNALTQNPEQMNNVAVNSTLPTEPATVAPVRNGSTTRQAAVSEPAERHTTRPERKQAVIEPKKPQTTAKTTTAEPKKPVAPVKRTEPAAPAATPESDHHDGCADSDGKRCAGTNREASASLDDACRRRREKRRQRWRVKERAIQPLHIAAQ</sequence>
<feature type="compositionally biased region" description="Basic and acidic residues" evidence="1">
    <location>
        <begin position="97"/>
        <end position="116"/>
    </location>
</feature>
<dbReference type="AlphaFoldDB" id="A0A379WKF1"/>
<feature type="compositionally biased region" description="Basic and acidic residues" evidence="1">
    <location>
        <begin position="148"/>
        <end position="162"/>
    </location>
</feature>
<protein>
    <submittedName>
        <fullName evidence="2">DamX protein</fullName>
    </submittedName>
</protein>
<feature type="compositionally biased region" description="Basic residues" evidence="1">
    <location>
        <begin position="179"/>
        <end position="189"/>
    </location>
</feature>
<gene>
    <name evidence="2" type="primary">damX_2</name>
    <name evidence="2" type="ORF">NCTC8261_00633</name>
</gene>
<name>A0A379WKF1_SALET</name>
<feature type="region of interest" description="Disordered" evidence="1">
    <location>
        <begin position="76"/>
        <end position="204"/>
    </location>
</feature>
<reference evidence="2 3" key="1">
    <citation type="submission" date="2018-06" db="EMBL/GenBank/DDBJ databases">
        <authorList>
            <consortium name="Pathogen Informatics"/>
            <person name="Doyle S."/>
        </authorList>
    </citation>
    <scope>NUCLEOTIDE SEQUENCE [LARGE SCALE GENOMIC DNA]</scope>
    <source>
        <strain evidence="2 3">NCTC8261</strain>
    </source>
</reference>
<feature type="compositionally biased region" description="Low complexity" evidence="1">
    <location>
        <begin position="117"/>
        <end position="126"/>
    </location>
</feature>
<dbReference type="Proteomes" id="UP000254712">
    <property type="component" value="Unassembled WGS sequence"/>
</dbReference>
<proteinExistence type="predicted"/>
<evidence type="ECO:0000313" key="2">
    <source>
        <dbReference type="EMBL" id="SUH34453.1"/>
    </source>
</evidence>
<dbReference type="EMBL" id="UGXT01000002">
    <property type="protein sequence ID" value="SUH34453.1"/>
    <property type="molecule type" value="Genomic_DNA"/>
</dbReference>
<accession>A0A379WKF1</accession>